<evidence type="ECO:0000313" key="2">
    <source>
        <dbReference type="EMBL" id="KAH7550753.1"/>
    </source>
</evidence>
<protein>
    <recommendedName>
        <fullName evidence="1">RNase H type-1 domain-containing protein</fullName>
    </recommendedName>
</protein>
<dbReference type="Proteomes" id="UP000827721">
    <property type="component" value="Unassembled WGS sequence"/>
</dbReference>
<dbReference type="EMBL" id="JAFEMO010000013">
    <property type="protein sequence ID" value="KAH7550753.1"/>
    <property type="molecule type" value="Genomic_DNA"/>
</dbReference>
<organism evidence="2 3">
    <name type="scientific">Xanthoceras sorbifolium</name>
    <dbReference type="NCBI Taxonomy" id="99658"/>
    <lineage>
        <taxon>Eukaryota</taxon>
        <taxon>Viridiplantae</taxon>
        <taxon>Streptophyta</taxon>
        <taxon>Embryophyta</taxon>
        <taxon>Tracheophyta</taxon>
        <taxon>Spermatophyta</taxon>
        <taxon>Magnoliopsida</taxon>
        <taxon>eudicotyledons</taxon>
        <taxon>Gunneridae</taxon>
        <taxon>Pentapetalae</taxon>
        <taxon>rosids</taxon>
        <taxon>malvids</taxon>
        <taxon>Sapindales</taxon>
        <taxon>Sapindaceae</taxon>
        <taxon>Xanthoceroideae</taxon>
        <taxon>Xanthoceras</taxon>
    </lineage>
</organism>
<feature type="domain" description="RNase H type-1" evidence="1">
    <location>
        <begin position="8"/>
        <end position="116"/>
    </location>
</feature>
<comment type="caution">
    <text evidence="2">The sequence shown here is derived from an EMBL/GenBank/DDBJ whole genome shotgun (WGS) entry which is preliminary data.</text>
</comment>
<dbReference type="InterPro" id="IPR002156">
    <property type="entry name" value="RNaseH_domain"/>
</dbReference>
<evidence type="ECO:0000313" key="3">
    <source>
        <dbReference type="Proteomes" id="UP000827721"/>
    </source>
</evidence>
<keyword evidence="3" id="KW-1185">Reference proteome</keyword>
<dbReference type="Pfam" id="PF13456">
    <property type="entry name" value="RVT_3"/>
    <property type="match status" value="1"/>
</dbReference>
<dbReference type="InterPro" id="IPR052929">
    <property type="entry name" value="RNase_H-like_EbsB-rel"/>
</dbReference>
<reference evidence="2 3" key="1">
    <citation type="submission" date="2021-02" db="EMBL/GenBank/DDBJ databases">
        <title>Plant Genome Project.</title>
        <authorList>
            <person name="Zhang R.-G."/>
        </authorList>
    </citation>
    <scope>NUCLEOTIDE SEQUENCE [LARGE SCALE GENOMIC DNA]</scope>
    <source>
        <tissue evidence="2">Leaves</tissue>
    </source>
</reference>
<accession>A0ABQ8H9Z9</accession>
<evidence type="ECO:0000259" key="1">
    <source>
        <dbReference type="Pfam" id="PF13456"/>
    </source>
</evidence>
<name>A0ABQ8H9Z9_9ROSI</name>
<sequence length="235" mass="26007">MRSGFIRVGVIIRDCFGLHLADVAKSLSGFFDVEFTKAKTILFGFQMAIDLSLAHSSFLIESNALIIVNICYGSSSSLSKVDNIVHDIRLSFVCFLNSVSFIFRVCNNVAHVLAKVAVRDLLDSVWVQSDWLLSLVKSDCSTNGLDFESKLNTSNASGLFYAIAVHIFFHSPNQAEEEGSGGWDQILKRENDPRQINHLHQIKQPTIKLVIPVGLNDASGSTSEWCSPIRVSELQ</sequence>
<dbReference type="PANTHER" id="PTHR47074">
    <property type="entry name" value="BNAC02G40300D PROTEIN"/>
    <property type="match status" value="1"/>
</dbReference>
<dbReference type="PANTHER" id="PTHR47074:SF11">
    <property type="entry name" value="REVERSE TRANSCRIPTASE-LIKE PROTEIN"/>
    <property type="match status" value="1"/>
</dbReference>
<proteinExistence type="predicted"/>
<gene>
    <name evidence="2" type="ORF">JRO89_XS13G0263000</name>
</gene>